<accession>A0A7J7K4N5</accession>
<organism evidence="1 2">
    <name type="scientific">Bugula neritina</name>
    <name type="common">Brown bryozoan</name>
    <name type="synonym">Sertularia neritina</name>
    <dbReference type="NCBI Taxonomy" id="10212"/>
    <lineage>
        <taxon>Eukaryota</taxon>
        <taxon>Metazoa</taxon>
        <taxon>Spiralia</taxon>
        <taxon>Lophotrochozoa</taxon>
        <taxon>Bryozoa</taxon>
        <taxon>Gymnolaemata</taxon>
        <taxon>Cheilostomatida</taxon>
        <taxon>Flustrina</taxon>
        <taxon>Buguloidea</taxon>
        <taxon>Bugulidae</taxon>
        <taxon>Bugula</taxon>
    </lineage>
</organism>
<proteinExistence type="predicted"/>
<dbReference type="Proteomes" id="UP000593567">
    <property type="component" value="Unassembled WGS sequence"/>
</dbReference>
<gene>
    <name evidence="1" type="ORF">EB796_008098</name>
</gene>
<evidence type="ECO:0000313" key="1">
    <source>
        <dbReference type="EMBL" id="KAF6033599.1"/>
    </source>
</evidence>
<sequence length="67" mass="8059">MDSFCSKTRFDLDIKHEVPYSTYTGIIKLLWVFETSKEKWHMSNFANFHKLKIKVWKLATAIDMNQF</sequence>
<reference evidence="1" key="1">
    <citation type="submission" date="2020-06" db="EMBL/GenBank/DDBJ databases">
        <title>Draft genome of Bugula neritina, a colonial animal packing powerful symbionts and potential medicines.</title>
        <authorList>
            <person name="Rayko M."/>
        </authorList>
    </citation>
    <scope>NUCLEOTIDE SEQUENCE [LARGE SCALE GENOMIC DNA]</scope>
    <source>
        <strain evidence="1">Kwan_BN1</strain>
    </source>
</reference>
<name>A0A7J7K4N5_BUGNE</name>
<evidence type="ECO:0000313" key="2">
    <source>
        <dbReference type="Proteomes" id="UP000593567"/>
    </source>
</evidence>
<comment type="caution">
    <text evidence="1">The sequence shown here is derived from an EMBL/GenBank/DDBJ whole genome shotgun (WGS) entry which is preliminary data.</text>
</comment>
<dbReference type="AlphaFoldDB" id="A0A7J7K4N5"/>
<dbReference type="EMBL" id="VXIV02001286">
    <property type="protein sequence ID" value="KAF6033599.1"/>
    <property type="molecule type" value="Genomic_DNA"/>
</dbReference>
<keyword evidence="2" id="KW-1185">Reference proteome</keyword>
<protein>
    <submittedName>
        <fullName evidence="1">Uncharacterized protein</fullName>
    </submittedName>
</protein>